<dbReference type="Gene3D" id="2.40.37.20">
    <property type="entry name" value="D-serine dehydratase-like domain"/>
    <property type="match status" value="1"/>
</dbReference>
<dbReference type="AlphaFoldDB" id="A0A3T1D5W3"/>
<dbReference type="InterPro" id="IPR029066">
    <property type="entry name" value="PLP-binding_barrel"/>
</dbReference>
<dbReference type="InterPro" id="IPR042208">
    <property type="entry name" value="D-ser_dehydrat-like_sf"/>
</dbReference>
<reference evidence="4 5" key="1">
    <citation type="submission" date="2019-01" db="EMBL/GenBank/DDBJ databases">
        <title>Complete genome sequence of Cohnella hallensis HS21 isolated from Korean fir (Abies koreana) rhizospheric soil.</title>
        <authorList>
            <person name="Jiang L."/>
            <person name="Kang S.W."/>
            <person name="Kim S."/>
            <person name="Jung J."/>
            <person name="Kim C.Y."/>
            <person name="Kim D.H."/>
            <person name="Kim S.W."/>
            <person name="Lee J."/>
        </authorList>
    </citation>
    <scope>NUCLEOTIDE SEQUENCE [LARGE SCALE GENOMIC DNA]</scope>
    <source>
        <strain evidence="4 5">HS21</strain>
    </source>
</reference>
<dbReference type="Proteomes" id="UP000289856">
    <property type="component" value="Chromosome"/>
</dbReference>
<dbReference type="Pfam" id="PF01168">
    <property type="entry name" value="Ala_racemase_N"/>
    <property type="match status" value="1"/>
</dbReference>
<dbReference type="PANTHER" id="PTHR28004:SF2">
    <property type="entry name" value="D-SERINE DEHYDRATASE"/>
    <property type="match status" value="1"/>
</dbReference>
<protein>
    <submittedName>
        <fullName evidence="4">Alanine racemase</fullName>
    </submittedName>
</protein>
<organism evidence="4 5">
    <name type="scientific">Cohnella abietis</name>
    <dbReference type="NCBI Taxonomy" id="2507935"/>
    <lineage>
        <taxon>Bacteria</taxon>
        <taxon>Bacillati</taxon>
        <taxon>Bacillota</taxon>
        <taxon>Bacilli</taxon>
        <taxon>Bacillales</taxon>
        <taxon>Paenibacillaceae</taxon>
        <taxon>Cohnella</taxon>
    </lineage>
</organism>
<dbReference type="Gene3D" id="3.20.20.10">
    <property type="entry name" value="Alanine racemase"/>
    <property type="match status" value="1"/>
</dbReference>
<dbReference type="InterPro" id="IPR026956">
    <property type="entry name" value="D-ser_dehydrat-like_dom"/>
</dbReference>
<dbReference type="SMART" id="SM01119">
    <property type="entry name" value="D-ser_dehydrat"/>
    <property type="match status" value="1"/>
</dbReference>
<dbReference type="SUPFAM" id="SSF51419">
    <property type="entry name" value="PLP-binding barrel"/>
    <property type="match status" value="1"/>
</dbReference>
<dbReference type="GO" id="GO:0036088">
    <property type="term" value="P:D-serine catabolic process"/>
    <property type="evidence" value="ECO:0007669"/>
    <property type="project" value="TreeGrafter"/>
</dbReference>
<dbReference type="Pfam" id="PF14031">
    <property type="entry name" value="D-ser_dehydrat"/>
    <property type="match status" value="1"/>
</dbReference>
<name>A0A3T1D5W3_9BACL</name>
<dbReference type="InterPro" id="IPR001608">
    <property type="entry name" value="Ala_racemase_N"/>
</dbReference>
<gene>
    <name evidence="4" type="ORF">KCTCHS21_28270</name>
</gene>
<dbReference type="RefSeq" id="WP_232058190.1">
    <property type="nucleotide sequence ID" value="NZ_AP019400.1"/>
</dbReference>
<keyword evidence="5" id="KW-1185">Reference proteome</keyword>
<keyword evidence="2" id="KW-0456">Lyase</keyword>
<feature type="domain" description="D-serine dehydratase-like" evidence="3">
    <location>
        <begin position="251"/>
        <end position="348"/>
    </location>
</feature>
<evidence type="ECO:0000256" key="1">
    <source>
        <dbReference type="ARBA" id="ARBA00005323"/>
    </source>
</evidence>
<dbReference type="KEGG" id="cohn:KCTCHS21_28270"/>
<evidence type="ECO:0000259" key="3">
    <source>
        <dbReference type="SMART" id="SM01119"/>
    </source>
</evidence>
<dbReference type="InterPro" id="IPR051466">
    <property type="entry name" value="D-amino_acid_metab_enzyme"/>
</dbReference>
<sequence>MMIETPALLIDVNKMEANISRMATIAHLHHKKLRPHAKTHKSPSVALKQLQAGAVGITVAKVSEAEIMAANGIDDIFIAYPIVTATKIERVLTLASKVNRLIVGVDSIEGAVHLSQMASKANTVIEVRLEIDTGLQRTGVLYKNALELAARIHALNHLNLSGIFTFRGAWMNNAPSLDLRAAGIEEGTLMADLAGQIRAQGIPISDVSVGSTPTAEYAAEVEGVTEIRPGTYVFQDRMQAKLDATTLDQCAGTILATVVSRPSPDYVVIDGGSKTFATDVQPNTQPLNLQGFGHIVGAPDAVLERLSEEHGVIRVNGDQPWKVGDQIQIIPNHICSTVNLHNDVYWVDGERIEKVKVLGRGMLE</sequence>
<dbReference type="PANTHER" id="PTHR28004">
    <property type="entry name" value="ZGC:162816-RELATED"/>
    <property type="match status" value="1"/>
</dbReference>
<evidence type="ECO:0000313" key="5">
    <source>
        <dbReference type="Proteomes" id="UP000289856"/>
    </source>
</evidence>
<accession>A0A3T1D5W3</accession>
<proteinExistence type="inferred from homology"/>
<comment type="similarity">
    <text evidence="1">Belongs to the DSD1 family.</text>
</comment>
<dbReference type="EMBL" id="AP019400">
    <property type="protein sequence ID" value="BBI33428.1"/>
    <property type="molecule type" value="Genomic_DNA"/>
</dbReference>
<dbReference type="GO" id="GO:0008721">
    <property type="term" value="F:D-serine ammonia-lyase activity"/>
    <property type="evidence" value="ECO:0007669"/>
    <property type="project" value="TreeGrafter"/>
</dbReference>
<evidence type="ECO:0000256" key="2">
    <source>
        <dbReference type="ARBA" id="ARBA00023239"/>
    </source>
</evidence>
<evidence type="ECO:0000313" key="4">
    <source>
        <dbReference type="EMBL" id="BBI33428.1"/>
    </source>
</evidence>